<dbReference type="EMBL" id="JARLKY010000110">
    <property type="protein sequence ID" value="MEC0231993.1"/>
    <property type="molecule type" value="Genomic_DNA"/>
</dbReference>
<organism evidence="1 2">
    <name type="scientific">Paenibacillus alba</name>
    <dbReference type="NCBI Taxonomy" id="1197127"/>
    <lineage>
        <taxon>Bacteria</taxon>
        <taxon>Bacillati</taxon>
        <taxon>Bacillota</taxon>
        <taxon>Bacilli</taxon>
        <taxon>Bacillales</taxon>
        <taxon>Paenibacillaceae</taxon>
        <taxon>Paenibacillus</taxon>
    </lineage>
</organism>
<dbReference type="RefSeq" id="WP_326076098.1">
    <property type="nucleotide sequence ID" value="NZ_JARLKY010000110.1"/>
</dbReference>
<gene>
    <name evidence="1" type="ORF">P4I72_33345</name>
</gene>
<name>A0ABU6GCQ8_9BACL</name>
<sequence length="98" mass="11408">MKNEIAKKVLTEFERLSDDDKNSLSTALEHYYGKQVRFLLDELSKMDHKDLENIKSTIGGMILTREYAPDILTAYASLKDKDLPSKISFGKHRYNDFY</sequence>
<keyword evidence="2" id="KW-1185">Reference proteome</keyword>
<protein>
    <submittedName>
        <fullName evidence="1">Uncharacterized protein</fullName>
    </submittedName>
</protein>
<evidence type="ECO:0000313" key="1">
    <source>
        <dbReference type="EMBL" id="MEC0231993.1"/>
    </source>
</evidence>
<reference evidence="1 2" key="1">
    <citation type="submission" date="2023-03" db="EMBL/GenBank/DDBJ databases">
        <title>Bacillus Genome Sequencing.</title>
        <authorList>
            <person name="Dunlap C."/>
        </authorList>
    </citation>
    <scope>NUCLEOTIDE SEQUENCE [LARGE SCALE GENOMIC DNA]</scope>
    <source>
        <strain evidence="1 2">BD-533</strain>
    </source>
</reference>
<accession>A0ABU6GCQ8</accession>
<proteinExistence type="predicted"/>
<dbReference type="Proteomes" id="UP001338137">
    <property type="component" value="Unassembled WGS sequence"/>
</dbReference>
<comment type="caution">
    <text evidence="1">The sequence shown here is derived from an EMBL/GenBank/DDBJ whole genome shotgun (WGS) entry which is preliminary data.</text>
</comment>
<evidence type="ECO:0000313" key="2">
    <source>
        <dbReference type="Proteomes" id="UP001338137"/>
    </source>
</evidence>